<dbReference type="PANTHER" id="PTHR33638">
    <property type="entry name" value="SELENOPROTEIN H"/>
    <property type="match status" value="1"/>
</dbReference>
<dbReference type="GO" id="GO:0005794">
    <property type="term" value="C:Golgi apparatus"/>
    <property type="evidence" value="ECO:0007669"/>
    <property type="project" value="TreeGrafter"/>
</dbReference>
<proteinExistence type="predicted"/>
<dbReference type="EMBL" id="JAAARO010000009">
    <property type="protein sequence ID" value="KAF5743398.1"/>
    <property type="molecule type" value="Genomic_DNA"/>
</dbReference>
<dbReference type="OrthoDB" id="1933874at2759"/>
<dbReference type="InterPro" id="IPR052674">
    <property type="entry name" value="SelWTH-like"/>
</dbReference>
<sequence>MPPRKRKAAEEEKPVMPTATPSRVTRSATVGRVTRSMTQLGKAKLLVSPRRAVRKTKKAETSKKSKNAQPQENADEKEGTEDASAAKTIIIEHCKQDTSFKNKAAQVKARLEQDVSGIKVVLNPEKPRKGCFEIREDGGETFISLLDIKRPFKAVKDLIIDQVISNILGKING</sequence>
<organism evidence="2 3">
    <name type="scientific">Tripterygium wilfordii</name>
    <name type="common">Thunder God vine</name>
    <dbReference type="NCBI Taxonomy" id="458696"/>
    <lineage>
        <taxon>Eukaryota</taxon>
        <taxon>Viridiplantae</taxon>
        <taxon>Streptophyta</taxon>
        <taxon>Embryophyta</taxon>
        <taxon>Tracheophyta</taxon>
        <taxon>Spermatophyta</taxon>
        <taxon>Magnoliopsida</taxon>
        <taxon>eudicotyledons</taxon>
        <taxon>Gunneridae</taxon>
        <taxon>Pentapetalae</taxon>
        <taxon>rosids</taxon>
        <taxon>fabids</taxon>
        <taxon>Celastrales</taxon>
        <taxon>Celastraceae</taxon>
        <taxon>Tripterygium</taxon>
    </lineage>
</organism>
<evidence type="ECO:0000256" key="1">
    <source>
        <dbReference type="SAM" id="MobiDB-lite"/>
    </source>
</evidence>
<dbReference type="PANTHER" id="PTHR33638:SF1">
    <property type="entry name" value="SELENOPROTEIN H"/>
    <property type="match status" value="1"/>
</dbReference>
<evidence type="ECO:0008006" key="4">
    <source>
        <dbReference type="Google" id="ProtNLM"/>
    </source>
</evidence>
<feature type="region of interest" description="Disordered" evidence="1">
    <location>
        <begin position="1"/>
        <end position="84"/>
    </location>
</feature>
<evidence type="ECO:0000313" key="3">
    <source>
        <dbReference type="Proteomes" id="UP000593562"/>
    </source>
</evidence>
<feature type="compositionally biased region" description="Polar residues" evidence="1">
    <location>
        <begin position="19"/>
        <end position="28"/>
    </location>
</feature>
<gene>
    <name evidence="2" type="ORF">HS088_TW09G01467</name>
</gene>
<keyword evidence="3" id="KW-1185">Reference proteome</keyword>
<protein>
    <recommendedName>
        <fullName evidence="4">Selenoprotein H</fullName>
    </recommendedName>
</protein>
<accession>A0A7J7DAW9</accession>
<dbReference type="FunCoup" id="A0A7J7DAW9">
    <property type="interactions" value="267"/>
</dbReference>
<reference evidence="2 3" key="1">
    <citation type="journal article" date="2020" name="Nat. Commun.">
        <title>Genome of Tripterygium wilfordii and identification of cytochrome P450 involved in triptolide biosynthesis.</title>
        <authorList>
            <person name="Tu L."/>
            <person name="Su P."/>
            <person name="Zhang Z."/>
            <person name="Gao L."/>
            <person name="Wang J."/>
            <person name="Hu T."/>
            <person name="Zhou J."/>
            <person name="Zhang Y."/>
            <person name="Zhao Y."/>
            <person name="Liu Y."/>
            <person name="Song Y."/>
            <person name="Tong Y."/>
            <person name="Lu Y."/>
            <person name="Yang J."/>
            <person name="Xu C."/>
            <person name="Jia M."/>
            <person name="Peters R.J."/>
            <person name="Huang L."/>
            <person name="Gao W."/>
        </authorList>
    </citation>
    <scope>NUCLEOTIDE SEQUENCE [LARGE SCALE GENOMIC DNA]</scope>
    <source>
        <strain evidence="3">cv. XIE 37</strain>
        <tissue evidence="2">Leaf</tissue>
    </source>
</reference>
<evidence type="ECO:0000313" key="2">
    <source>
        <dbReference type="EMBL" id="KAF5743398.1"/>
    </source>
</evidence>
<dbReference type="AlphaFoldDB" id="A0A7J7DAW9"/>
<dbReference type="InParanoid" id="A0A7J7DAW9"/>
<comment type="caution">
    <text evidence="2">The sequence shown here is derived from an EMBL/GenBank/DDBJ whole genome shotgun (WGS) entry which is preliminary data.</text>
</comment>
<dbReference type="Proteomes" id="UP000593562">
    <property type="component" value="Unassembled WGS sequence"/>
</dbReference>
<name>A0A7J7DAW9_TRIWF</name>